<dbReference type="AlphaFoldDB" id="A0A2N3IBZ1"/>
<dbReference type="GO" id="GO:0016491">
    <property type="term" value="F:oxidoreductase activity"/>
    <property type="evidence" value="ECO:0007669"/>
    <property type="project" value="UniProtKB-KW"/>
</dbReference>
<dbReference type="Gene3D" id="3.20.20.100">
    <property type="entry name" value="NADP-dependent oxidoreductase domain"/>
    <property type="match status" value="1"/>
</dbReference>
<reference evidence="3 4" key="1">
    <citation type="submission" date="2017-06" db="EMBL/GenBank/DDBJ databases">
        <title>Raineya orbicola gen. nov., sp. nov. a slightly thermophilic bacterium of the phylum Bacteroidetes and the description of Raineyaceae fam. nov.</title>
        <authorList>
            <person name="Albuquerque L."/>
            <person name="Polonia A.R.M."/>
            <person name="Barroso C."/>
            <person name="Froufe H.J.C."/>
            <person name="Lage O."/>
            <person name="Lobo-Da-Cunha A."/>
            <person name="Egas C."/>
            <person name="Da Costa M.S."/>
        </authorList>
    </citation>
    <scope>NUCLEOTIDE SEQUENCE [LARGE SCALE GENOMIC DNA]</scope>
    <source>
        <strain evidence="3 4">SPSPC-11</strain>
    </source>
</reference>
<evidence type="ECO:0000259" key="2">
    <source>
        <dbReference type="Pfam" id="PF00248"/>
    </source>
</evidence>
<keyword evidence="4" id="KW-1185">Reference proteome</keyword>
<comment type="caution">
    <text evidence="3">The sequence shown here is derived from an EMBL/GenBank/DDBJ whole genome shotgun (WGS) entry which is preliminary data.</text>
</comment>
<dbReference type="Proteomes" id="UP000233387">
    <property type="component" value="Unassembled WGS sequence"/>
</dbReference>
<keyword evidence="1" id="KW-0560">Oxidoreductase</keyword>
<dbReference type="GO" id="GO:0005829">
    <property type="term" value="C:cytosol"/>
    <property type="evidence" value="ECO:0007669"/>
    <property type="project" value="TreeGrafter"/>
</dbReference>
<evidence type="ECO:0000313" key="4">
    <source>
        <dbReference type="Proteomes" id="UP000233387"/>
    </source>
</evidence>
<name>A0A2N3IBZ1_9BACT</name>
<sequence length="343" mass="38718">MLYKLLGKSGLRVSELCLGTMTFGTEWGTGADWAESKRIFDAYVEKGGNFIDTANRYTEGTSEKWVGEFIASQRDYFVLATKYTLYDDRKNPNASGNHRKNLKRSVEQSLRRLNTDYIDLLWLHVWDFTTSIEEVMQSLNDLVRSGKVLHIGISDSPAWIVASANTMAELRGWESFIGLQIEYSLIQRTPERDLLPMAKHFGLAVLAWSPLGAGVLTGKYNQGIPADVRLTENSRKLIPQNIKIAQKVGEIAQTLGYTPTQVALNWLRSQHQQVFPIIGARKLSQIDDSLGCLRFQLPNEMLKELSELSAVEMGFPHDFIAYPAVQDVIFGDYAGKIQNHRLK</sequence>
<dbReference type="FunFam" id="3.20.20.100:FF:000004">
    <property type="entry name" value="Oxidoreductase, aldo/keto reductase"/>
    <property type="match status" value="1"/>
</dbReference>
<dbReference type="PANTHER" id="PTHR43364:SF4">
    <property type="entry name" value="NAD(P)-LINKED OXIDOREDUCTASE SUPERFAMILY PROTEIN"/>
    <property type="match status" value="1"/>
</dbReference>
<dbReference type="InterPro" id="IPR036812">
    <property type="entry name" value="NAD(P)_OxRdtase_dom_sf"/>
</dbReference>
<evidence type="ECO:0000313" key="3">
    <source>
        <dbReference type="EMBL" id="PKQ67841.1"/>
    </source>
</evidence>
<accession>A0A2N3IBZ1</accession>
<feature type="domain" description="NADP-dependent oxidoreductase" evidence="2">
    <location>
        <begin position="15"/>
        <end position="308"/>
    </location>
</feature>
<dbReference type="RefSeq" id="WP_101359132.1">
    <property type="nucleotide sequence ID" value="NZ_NKXO01000029.1"/>
</dbReference>
<dbReference type="InterPro" id="IPR023210">
    <property type="entry name" value="NADP_OxRdtase_dom"/>
</dbReference>
<dbReference type="OrthoDB" id="9773828at2"/>
<gene>
    <name evidence="3" type="ORF">Rain11_1859</name>
</gene>
<evidence type="ECO:0000256" key="1">
    <source>
        <dbReference type="ARBA" id="ARBA00023002"/>
    </source>
</evidence>
<dbReference type="CDD" id="cd19080">
    <property type="entry name" value="AKR_AKR9A_9B"/>
    <property type="match status" value="1"/>
</dbReference>
<protein>
    <submittedName>
        <fullName evidence="3">Putative oxidoreductase</fullName>
    </submittedName>
</protein>
<dbReference type="Pfam" id="PF00248">
    <property type="entry name" value="Aldo_ket_red"/>
    <property type="match status" value="1"/>
</dbReference>
<organism evidence="3 4">
    <name type="scientific">Raineya orbicola</name>
    <dbReference type="NCBI Taxonomy" id="2016530"/>
    <lineage>
        <taxon>Bacteria</taxon>
        <taxon>Pseudomonadati</taxon>
        <taxon>Bacteroidota</taxon>
        <taxon>Cytophagia</taxon>
        <taxon>Cytophagales</taxon>
        <taxon>Raineyaceae</taxon>
        <taxon>Raineya</taxon>
    </lineage>
</organism>
<dbReference type="InterPro" id="IPR050523">
    <property type="entry name" value="AKR_Detox_Biosynth"/>
</dbReference>
<dbReference type="PANTHER" id="PTHR43364">
    <property type="entry name" value="NADH-SPECIFIC METHYLGLYOXAL REDUCTASE-RELATED"/>
    <property type="match status" value="1"/>
</dbReference>
<proteinExistence type="predicted"/>
<dbReference type="EMBL" id="NKXO01000029">
    <property type="protein sequence ID" value="PKQ67841.1"/>
    <property type="molecule type" value="Genomic_DNA"/>
</dbReference>
<dbReference type="SUPFAM" id="SSF51430">
    <property type="entry name" value="NAD(P)-linked oxidoreductase"/>
    <property type="match status" value="1"/>
</dbReference>